<feature type="region of interest" description="Disordered" evidence="5">
    <location>
        <begin position="63"/>
        <end position="97"/>
    </location>
</feature>
<reference evidence="8 9" key="1">
    <citation type="submission" date="2018-04" db="EMBL/GenBank/DDBJ databases">
        <title>Genomic Encyclopedia of Archaeal and Bacterial Type Strains, Phase II (KMG-II): from individual species to whole genera.</title>
        <authorList>
            <person name="Goeker M."/>
        </authorList>
    </citation>
    <scope>NUCLEOTIDE SEQUENCE [LARGE SCALE GENOMIC DNA]</scope>
    <source>
        <strain evidence="8 9">DSM 29955</strain>
    </source>
</reference>
<dbReference type="InterPro" id="IPR006664">
    <property type="entry name" value="OMP_bac"/>
</dbReference>
<evidence type="ECO:0000313" key="9">
    <source>
        <dbReference type="Proteomes" id="UP000244523"/>
    </source>
</evidence>
<dbReference type="InterPro" id="IPR036737">
    <property type="entry name" value="OmpA-like_sf"/>
</dbReference>
<dbReference type="InterPro" id="IPR006665">
    <property type="entry name" value="OmpA-like"/>
</dbReference>
<comment type="subcellular location">
    <subcellularLocation>
        <location evidence="1">Cell outer membrane</location>
    </subcellularLocation>
</comment>
<dbReference type="CDD" id="cd07185">
    <property type="entry name" value="OmpA_C-like"/>
    <property type="match status" value="1"/>
</dbReference>
<dbReference type="GO" id="GO:0009279">
    <property type="term" value="C:cell outer membrane"/>
    <property type="evidence" value="ECO:0007669"/>
    <property type="project" value="UniProtKB-SubCell"/>
</dbReference>
<evidence type="ECO:0000256" key="1">
    <source>
        <dbReference type="ARBA" id="ARBA00004442"/>
    </source>
</evidence>
<proteinExistence type="predicted"/>
<dbReference type="Pfam" id="PF00691">
    <property type="entry name" value="OmpA"/>
    <property type="match status" value="1"/>
</dbReference>
<protein>
    <submittedName>
        <fullName evidence="8">Outer membrane protein OmpA-like peptidoglycan-associated protein</fullName>
    </submittedName>
</protein>
<evidence type="ECO:0000256" key="2">
    <source>
        <dbReference type="ARBA" id="ARBA00023136"/>
    </source>
</evidence>
<evidence type="ECO:0000256" key="4">
    <source>
        <dbReference type="PROSITE-ProRule" id="PRU00473"/>
    </source>
</evidence>
<dbReference type="SUPFAM" id="SSF103088">
    <property type="entry name" value="OmpA-like"/>
    <property type="match status" value="1"/>
</dbReference>
<evidence type="ECO:0000259" key="7">
    <source>
        <dbReference type="PROSITE" id="PS51123"/>
    </source>
</evidence>
<feature type="signal peptide" evidence="6">
    <location>
        <begin position="1"/>
        <end position="20"/>
    </location>
</feature>
<keyword evidence="3" id="KW-0998">Cell outer membrane</keyword>
<keyword evidence="2 4" id="KW-0472">Membrane</keyword>
<dbReference type="PRINTS" id="PR01021">
    <property type="entry name" value="OMPADOMAIN"/>
</dbReference>
<dbReference type="InterPro" id="IPR050330">
    <property type="entry name" value="Bact_OuterMem_StrucFunc"/>
</dbReference>
<dbReference type="EMBL" id="QBUD01000002">
    <property type="protein sequence ID" value="PUB17286.1"/>
    <property type="molecule type" value="Genomic_DNA"/>
</dbReference>
<dbReference type="PANTHER" id="PTHR30329">
    <property type="entry name" value="STATOR ELEMENT OF FLAGELLAR MOTOR COMPLEX"/>
    <property type="match status" value="1"/>
</dbReference>
<evidence type="ECO:0000256" key="6">
    <source>
        <dbReference type="SAM" id="SignalP"/>
    </source>
</evidence>
<dbReference type="PANTHER" id="PTHR30329:SF21">
    <property type="entry name" value="LIPOPROTEIN YIAD-RELATED"/>
    <property type="match status" value="1"/>
</dbReference>
<dbReference type="PROSITE" id="PS51123">
    <property type="entry name" value="OMPA_2"/>
    <property type="match status" value="1"/>
</dbReference>
<feature type="compositionally biased region" description="Polar residues" evidence="5">
    <location>
        <begin position="88"/>
        <end position="97"/>
    </location>
</feature>
<feature type="domain" description="OmpA-like" evidence="7">
    <location>
        <begin position="114"/>
        <end position="228"/>
    </location>
</feature>
<comment type="caution">
    <text evidence="8">The sequence shown here is derived from an EMBL/GenBank/DDBJ whole genome shotgun (WGS) entry which is preliminary data.</text>
</comment>
<dbReference type="RefSeq" id="WP_108385431.1">
    <property type="nucleotide sequence ID" value="NZ_QBUD01000002.1"/>
</dbReference>
<evidence type="ECO:0000256" key="3">
    <source>
        <dbReference type="ARBA" id="ARBA00023237"/>
    </source>
</evidence>
<keyword evidence="9" id="KW-1185">Reference proteome</keyword>
<evidence type="ECO:0000313" key="8">
    <source>
        <dbReference type="EMBL" id="PUB17286.1"/>
    </source>
</evidence>
<feature type="chain" id="PRO_5015674281" evidence="6">
    <location>
        <begin position="21"/>
        <end position="228"/>
    </location>
</feature>
<organism evidence="8 9">
    <name type="scientific">Yoonia sediminilitoris</name>
    <dbReference type="NCBI Taxonomy" id="1286148"/>
    <lineage>
        <taxon>Bacteria</taxon>
        <taxon>Pseudomonadati</taxon>
        <taxon>Pseudomonadota</taxon>
        <taxon>Alphaproteobacteria</taxon>
        <taxon>Rhodobacterales</taxon>
        <taxon>Paracoccaceae</taxon>
        <taxon>Yoonia</taxon>
    </lineage>
</organism>
<dbReference type="AlphaFoldDB" id="A0A2T6KM43"/>
<accession>A0A2T6KM43</accession>
<keyword evidence="6" id="KW-0732">Signal</keyword>
<gene>
    <name evidence="8" type="ORF">C8N45_102298</name>
</gene>
<evidence type="ECO:0000256" key="5">
    <source>
        <dbReference type="SAM" id="MobiDB-lite"/>
    </source>
</evidence>
<dbReference type="Proteomes" id="UP000244523">
    <property type="component" value="Unassembled WGS sequence"/>
</dbReference>
<dbReference type="OrthoDB" id="9792021at2"/>
<name>A0A2T6KM43_9RHOB</name>
<dbReference type="Gene3D" id="3.30.1330.60">
    <property type="entry name" value="OmpA-like domain"/>
    <property type="match status" value="1"/>
</dbReference>
<sequence>MRIFALAAIAFASFAGLSHAQELNDDELLSLFEAQRDAFREAESEGTLKTRSLTLVTVDNVQAPDQADLPTPETPVANDDLAPLTPLASGSTVTAQSAPELATPAGEETVVFARLDPALQVNLDIKFAYDSAAIDASQRPTLDRMCNVMKNSDIAVFQIVGHTDAAGSDAYNERLSRLRAEEVSRYLVSSCAISPSRLSTLGMGERFPANADNPRADENRRVEFQALS</sequence>